<feature type="transmembrane region" description="Helical" evidence="7">
    <location>
        <begin position="215"/>
        <end position="245"/>
    </location>
</feature>
<protein>
    <recommendedName>
        <fullName evidence="10">Seipin</fullName>
    </recommendedName>
</protein>
<feature type="transmembrane region" description="Helical" evidence="7">
    <location>
        <begin position="16"/>
        <end position="36"/>
    </location>
</feature>
<evidence type="ECO:0000256" key="2">
    <source>
        <dbReference type="ARBA" id="ARBA00022692"/>
    </source>
</evidence>
<evidence type="ECO:0000256" key="1">
    <source>
        <dbReference type="ARBA" id="ARBA00004477"/>
    </source>
</evidence>
<keyword evidence="3" id="KW-0256">Endoplasmic reticulum</keyword>
<keyword evidence="4 7" id="KW-1133">Transmembrane helix</keyword>
<dbReference type="AlphaFoldDB" id="A0AAV9IDK2"/>
<reference evidence="8 9" key="1">
    <citation type="submission" date="2022-07" db="EMBL/GenBank/DDBJ databases">
        <title>Genome-wide signatures of adaptation to extreme environments.</title>
        <authorList>
            <person name="Cho C.H."/>
            <person name="Yoon H.S."/>
        </authorList>
    </citation>
    <scope>NUCLEOTIDE SEQUENCE [LARGE SCALE GENOMIC DNA]</scope>
    <source>
        <strain evidence="8 9">108.79 E11</strain>
    </source>
</reference>
<dbReference type="GO" id="GO:0006629">
    <property type="term" value="P:lipid metabolic process"/>
    <property type="evidence" value="ECO:0007669"/>
    <property type="project" value="UniProtKB-KW"/>
</dbReference>
<dbReference type="CDD" id="cd23995">
    <property type="entry name" value="Seipin_BSCL2_like"/>
    <property type="match status" value="1"/>
</dbReference>
<dbReference type="Pfam" id="PF06775">
    <property type="entry name" value="Seipin"/>
    <property type="match status" value="1"/>
</dbReference>
<evidence type="ECO:0000313" key="8">
    <source>
        <dbReference type="EMBL" id="KAK4525452.1"/>
    </source>
</evidence>
<dbReference type="EMBL" id="JANCYU010000030">
    <property type="protein sequence ID" value="KAK4525452.1"/>
    <property type="molecule type" value="Genomic_DNA"/>
</dbReference>
<keyword evidence="5" id="KW-0443">Lipid metabolism</keyword>
<keyword evidence="2 7" id="KW-0812">Transmembrane</keyword>
<dbReference type="PANTHER" id="PTHR21212">
    <property type="entry name" value="BERNARDINELLI-SEIP CONGENITAL LIPODYSTROPHY 2 HOMOLOG BSCL2 PROTEIN"/>
    <property type="match status" value="1"/>
</dbReference>
<evidence type="ECO:0008006" key="10">
    <source>
        <dbReference type="Google" id="ProtNLM"/>
    </source>
</evidence>
<organism evidence="8 9">
    <name type="scientific">Galdieria yellowstonensis</name>
    <dbReference type="NCBI Taxonomy" id="3028027"/>
    <lineage>
        <taxon>Eukaryota</taxon>
        <taxon>Rhodophyta</taxon>
        <taxon>Bangiophyceae</taxon>
        <taxon>Galdieriales</taxon>
        <taxon>Galdieriaceae</taxon>
        <taxon>Galdieria</taxon>
    </lineage>
</organism>
<evidence type="ECO:0000256" key="4">
    <source>
        <dbReference type="ARBA" id="ARBA00022989"/>
    </source>
</evidence>
<proteinExistence type="predicted"/>
<comment type="caution">
    <text evidence="8">The sequence shown here is derived from an EMBL/GenBank/DDBJ whole genome shotgun (WGS) entry which is preliminary data.</text>
</comment>
<evidence type="ECO:0000256" key="7">
    <source>
        <dbReference type="SAM" id="Phobius"/>
    </source>
</evidence>
<keyword evidence="6 7" id="KW-0472">Membrane</keyword>
<comment type="subcellular location">
    <subcellularLocation>
        <location evidence="1">Endoplasmic reticulum membrane</location>
        <topology evidence="1">Multi-pass membrane protein</topology>
    </subcellularLocation>
</comment>
<dbReference type="Proteomes" id="UP001300502">
    <property type="component" value="Unassembled WGS sequence"/>
</dbReference>
<evidence type="ECO:0000256" key="3">
    <source>
        <dbReference type="ARBA" id="ARBA00022824"/>
    </source>
</evidence>
<dbReference type="GO" id="GO:0005789">
    <property type="term" value="C:endoplasmic reticulum membrane"/>
    <property type="evidence" value="ECO:0007669"/>
    <property type="project" value="UniProtKB-SubCell"/>
</dbReference>
<evidence type="ECO:0000256" key="6">
    <source>
        <dbReference type="ARBA" id="ARBA00023136"/>
    </source>
</evidence>
<keyword evidence="9" id="KW-1185">Reference proteome</keyword>
<evidence type="ECO:0000313" key="9">
    <source>
        <dbReference type="Proteomes" id="UP001300502"/>
    </source>
</evidence>
<evidence type="ECO:0000256" key="5">
    <source>
        <dbReference type="ARBA" id="ARBA00023098"/>
    </source>
</evidence>
<accession>A0AAV9IDK2</accession>
<name>A0AAV9IDK2_9RHOD</name>
<dbReference type="PANTHER" id="PTHR21212:SF0">
    <property type="entry name" value="SEIPIN"/>
    <property type="match status" value="1"/>
</dbReference>
<gene>
    <name evidence="8" type="ORF">GAYE_SCF12G3360</name>
</gene>
<dbReference type="GO" id="GO:0140042">
    <property type="term" value="P:lipid droplet formation"/>
    <property type="evidence" value="ECO:0007669"/>
    <property type="project" value="UniProtKB-ARBA"/>
</dbReference>
<sequence length="247" mass="29346">MQLVGPLFRWLGRGFLVLWLSCFSFIMACIIYLVIYRTMVPPTFYRIPLFFDFSSPYPVSTVKLGRKQIGYASRLDGTLHVCFPESPRNMDIGMMMFTLEIVSRNDTIFYSRFRPTVLRYKDDLETKMETLTYFFLLLMGWKKRQQCQDLALLEYKETSSNGYDGGGGGGFLKRLREDVFLRIWINKGNVEVYHCELWLHTELRGIRYWMKRYKWLFGLVAIGNLWFWLFSSLSLVLFVSLFLWLPH</sequence>
<dbReference type="InterPro" id="IPR009617">
    <property type="entry name" value="Seipin"/>
</dbReference>